<dbReference type="SUPFAM" id="SSF103473">
    <property type="entry name" value="MFS general substrate transporter"/>
    <property type="match status" value="1"/>
</dbReference>
<keyword evidence="6" id="KW-1185">Reference proteome</keyword>
<dbReference type="PANTHER" id="PTHR11360">
    <property type="entry name" value="MONOCARBOXYLATE TRANSPORTER"/>
    <property type="match status" value="1"/>
</dbReference>
<feature type="transmembrane region" description="Helical" evidence="3">
    <location>
        <begin position="354"/>
        <end position="377"/>
    </location>
</feature>
<evidence type="ECO:0000256" key="1">
    <source>
        <dbReference type="ARBA" id="ARBA00004141"/>
    </source>
</evidence>
<feature type="transmembrane region" description="Helical" evidence="3">
    <location>
        <begin position="60"/>
        <end position="83"/>
    </location>
</feature>
<reference evidence="5 6" key="1">
    <citation type="submission" date="2017-04" db="EMBL/GenBank/DDBJ databases">
        <title>Genome sequencing of [Candida] sorbophila.</title>
        <authorList>
            <person name="Ahn J.O."/>
        </authorList>
    </citation>
    <scope>NUCLEOTIDE SEQUENCE [LARGE SCALE GENOMIC DNA]</scope>
    <source>
        <strain evidence="5 6">DS02</strain>
    </source>
</reference>
<dbReference type="InterPro" id="IPR050327">
    <property type="entry name" value="Proton-linked_MCT"/>
</dbReference>
<comment type="caution">
    <text evidence="5">The sequence shown here is derived from an EMBL/GenBank/DDBJ whole genome shotgun (WGS) entry which is preliminary data.</text>
</comment>
<dbReference type="InterPro" id="IPR036259">
    <property type="entry name" value="MFS_trans_sf"/>
</dbReference>
<dbReference type="GO" id="GO:0016020">
    <property type="term" value="C:membrane"/>
    <property type="evidence" value="ECO:0007669"/>
    <property type="project" value="UniProtKB-SubCell"/>
</dbReference>
<dbReference type="AlphaFoldDB" id="A0A2T0FMQ4"/>
<dbReference type="GO" id="GO:0022857">
    <property type="term" value="F:transmembrane transporter activity"/>
    <property type="evidence" value="ECO:0007669"/>
    <property type="project" value="InterPro"/>
</dbReference>
<feature type="transmembrane region" description="Helical" evidence="3">
    <location>
        <begin position="262"/>
        <end position="282"/>
    </location>
</feature>
<dbReference type="Proteomes" id="UP000238350">
    <property type="component" value="Unassembled WGS sequence"/>
</dbReference>
<dbReference type="RefSeq" id="XP_024666223.1">
    <property type="nucleotide sequence ID" value="XM_024810455.1"/>
</dbReference>
<gene>
    <name evidence="5" type="ORF">B9G98_03898</name>
</gene>
<keyword evidence="3" id="KW-0812">Transmembrane</keyword>
<feature type="transmembrane region" description="Helical" evidence="3">
    <location>
        <begin position="103"/>
        <end position="123"/>
    </location>
</feature>
<evidence type="ECO:0000256" key="2">
    <source>
        <dbReference type="ARBA" id="ARBA00006727"/>
    </source>
</evidence>
<feature type="transmembrane region" description="Helical" evidence="3">
    <location>
        <begin position="155"/>
        <end position="175"/>
    </location>
</feature>
<evidence type="ECO:0000313" key="5">
    <source>
        <dbReference type="EMBL" id="PRT56278.1"/>
    </source>
</evidence>
<feature type="transmembrane region" description="Helical" evidence="3">
    <location>
        <begin position="187"/>
        <end position="207"/>
    </location>
</feature>
<feature type="transmembrane region" description="Helical" evidence="3">
    <location>
        <begin position="130"/>
        <end position="149"/>
    </location>
</feature>
<name>A0A2T0FMQ4_9ASCO</name>
<dbReference type="Gene3D" id="1.20.1250.20">
    <property type="entry name" value="MFS general substrate transporter like domains"/>
    <property type="match status" value="2"/>
</dbReference>
<feature type="transmembrane region" description="Helical" evidence="3">
    <location>
        <begin position="415"/>
        <end position="435"/>
    </location>
</feature>
<feature type="domain" description="Major facilitator superfamily (MFS) profile" evidence="4">
    <location>
        <begin position="62"/>
        <end position="441"/>
    </location>
</feature>
<dbReference type="OrthoDB" id="6509908at2759"/>
<evidence type="ECO:0000259" key="4">
    <source>
        <dbReference type="PROSITE" id="PS50850"/>
    </source>
</evidence>
<evidence type="ECO:0000313" key="6">
    <source>
        <dbReference type="Proteomes" id="UP000238350"/>
    </source>
</evidence>
<accession>A0A2T0FMQ4</accession>
<dbReference type="InterPro" id="IPR020846">
    <property type="entry name" value="MFS_dom"/>
</dbReference>
<organism evidence="5 6">
    <name type="scientific">Wickerhamiella sorbophila</name>
    <dbReference type="NCBI Taxonomy" id="45607"/>
    <lineage>
        <taxon>Eukaryota</taxon>
        <taxon>Fungi</taxon>
        <taxon>Dikarya</taxon>
        <taxon>Ascomycota</taxon>
        <taxon>Saccharomycotina</taxon>
        <taxon>Dipodascomycetes</taxon>
        <taxon>Dipodascales</taxon>
        <taxon>Trichomonascaceae</taxon>
        <taxon>Wickerhamiella</taxon>
    </lineage>
</organism>
<comment type="subcellular location">
    <subcellularLocation>
        <location evidence="1">Membrane</location>
        <topology evidence="1">Multi-pass membrane protein</topology>
    </subcellularLocation>
</comment>
<dbReference type="EMBL" id="NDIQ01000022">
    <property type="protein sequence ID" value="PRT56278.1"/>
    <property type="molecule type" value="Genomic_DNA"/>
</dbReference>
<comment type="similarity">
    <text evidence="2">Belongs to the major facilitator superfamily. Monocarboxylate porter (TC 2.A.1.13) family.</text>
</comment>
<dbReference type="InterPro" id="IPR011701">
    <property type="entry name" value="MFS"/>
</dbReference>
<protein>
    <submittedName>
        <fullName evidence="5">Putative transporter MCH4</fullName>
    </submittedName>
</protein>
<feature type="transmembrane region" description="Helical" evidence="3">
    <location>
        <begin position="219"/>
        <end position="241"/>
    </location>
</feature>
<feature type="transmembrane region" description="Helical" evidence="3">
    <location>
        <begin position="389"/>
        <end position="409"/>
    </location>
</feature>
<dbReference type="CDD" id="cd17352">
    <property type="entry name" value="MFS_MCT_SLC16"/>
    <property type="match status" value="1"/>
</dbReference>
<feature type="transmembrane region" description="Helical" evidence="3">
    <location>
        <begin position="327"/>
        <end position="348"/>
    </location>
</feature>
<proteinExistence type="inferred from homology"/>
<keyword evidence="3" id="KW-1133">Transmembrane helix</keyword>
<dbReference type="GeneID" id="36517646"/>
<sequence>MPEVVKAPPNDGSFCEKKPTQVVAIEDDSPQSSDILQPRANALGYDTGEDMTFPKEGLRAWLVVLGSWCGMIATFGISSSMGVLQEYLAKNILTDYSESDVSWIFSVWLFVMFVGGIQIGPLFDTYGARVLLIAGSICHVLSLFFLAWSKEYYQFILGFSVLGGIGSTMIFNPCTTVIAHWFWKRRAFATGIATSGGAIGGIMFSLSLSKLLETTSYAWSVRVIAFVVLFLCVICVVSVDSRGQKTKAFSNALMDFKALKNWEFLTLVFAIFMVEWGVFVPMNYLASYCVSRGLTTTYSNQVLAYLNVGSVFGRACPGYFADKWGAFNIMTTTSFICGILCLAVWLPAGSTKAGVTAFAVLFGFWSGSTISLTPVCVSRLSPTKDYGRRYGTCYFFSSIAALTGMPIAGSLTDHHYLGLILFAGLVYLLGAFLFLTSRTLAVGKQQIF</sequence>
<dbReference type="PANTHER" id="PTHR11360:SF177">
    <property type="entry name" value="RIBOFLAVIN TRANSPORTER MCH5"/>
    <property type="match status" value="1"/>
</dbReference>
<evidence type="ECO:0000256" key="3">
    <source>
        <dbReference type="SAM" id="Phobius"/>
    </source>
</evidence>
<dbReference type="Pfam" id="PF07690">
    <property type="entry name" value="MFS_1"/>
    <property type="match status" value="1"/>
</dbReference>
<keyword evidence="3" id="KW-0472">Membrane</keyword>
<dbReference type="PROSITE" id="PS50850">
    <property type="entry name" value="MFS"/>
    <property type="match status" value="1"/>
</dbReference>